<evidence type="ECO:0000313" key="3">
    <source>
        <dbReference type="Proteomes" id="UP000015530"/>
    </source>
</evidence>
<organism evidence="2 3">
    <name type="scientific">Colletotrichum gloeosporioides (strain Cg-14)</name>
    <name type="common">Anthracnose fungus</name>
    <name type="synonym">Glomerella cingulata</name>
    <dbReference type="NCBI Taxonomy" id="1237896"/>
    <lineage>
        <taxon>Eukaryota</taxon>
        <taxon>Fungi</taxon>
        <taxon>Dikarya</taxon>
        <taxon>Ascomycota</taxon>
        <taxon>Pezizomycotina</taxon>
        <taxon>Sordariomycetes</taxon>
        <taxon>Hypocreomycetidae</taxon>
        <taxon>Glomerellales</taxon>
        <taxon>Glomerellaceae</taxon>
        <taxon>Colletotrichum</taxon>
        <taxon>Colletotrichum gloeosporioides species complex</taxon>
    </lineage>
</organism>
<sequence length="395" mass="44435">MADPFSIVTGCVGLISAAGATVNAITSFVRDCRAARVDLTIVARELADLQLILELLKDNGQYDALPSPLKDQIERIVKRCSCIVSDINLELKRCKGKSGAVIWAADGKKAVEGLRRELATYRESLGLTVEMTALLVAGSIKEDTMLLRSAVPGIKHDTERILQEIQDFRTANQLVNEAPRTNVLLDSYLYNLTSYAETVCEEVIWDSENEDEKEADDGSQPAKPTETKKSSHPIKMAEELNRQEASDSEPAKQKCHSCELHKSNGGTFGLSCDHWLCAKCVKMKFKEAIRSHIPPKCCKKGGLSLRQASHVLDDELKSKFDKIWGYYRIICPRQACGWQKNKIVTRKSRKRRMICCSKCKLRYCAWCREEWHEKARSKCKADFQLLPSFPEKASD</sequence>
<dbReference type="STRING" id="1237896.T0LZJ9"/>
<comment type="caution">
    <text evidence="2">The sequence shown here is derived from an EMBL/GenBank/DDBJ whole genome shotgun (WGS) entry which is preliminary data.</text>
</comment>
<proteinExistence type="predicted"/>
<dbReference type="CDD" id="cd20335">
    <property type="entry name" value="BRcat_RBR"/>
    <property type="match status" value="1"/>
</dbReference>
<evidence type="ECO:0000313" key="2">
    <source>
        <dbReference type="EMBL" id="EQB56951.1"/>
    </source>
</evidence>
<name>T0LZJ9_COLGC</name>
<dbReference type="HOGENOM" id="CLU_698309_0_0_1"/>
<reference evidence="3" key="1">
    <citation type="journal article" date="2013" name="Mol. Plant Microbe Interact.">
        <title>Global aspects of pacC regulation of pathogenicity genes in Colletotrichum gloeosporioides as revealed by transcriptome analysis.</title>
        <authorList>
            <person name="Alkan N."/>
            <person name="Meng X."/>
            <person name="Friedlander G."/>
            <person name="Reuveni E."/>
            <person name="Sukno S."/>
            <person name="Sherman A."/>
            <person name="Thon M."/>
            <person name="Fluhr R."/>
            <person name="Prusky D."/>
        </authorList>
    </citation>
    <scope>NUCLEOTIDE SEQUENCE [LARGE SCALE GENOMIC DNA]</scope>
    <source>
        <strain evidence="3">Cg-14</strain>
    </source>
</reference>
<feature type="compositionally biased region" description="Basic and acidic residues" evidence="1">
    <location>
        <begin position="225"/>
        <end position="235"/>
    </location>
</feature>
<gene>
    <name evidence="2" type="ORF">CGLO_03002</name>
</gene>
<dbReference type="AlphaFoldDB" id="T0LZJ9"/>
<protein>
    <submittedName>
        <fullName evidence="2">Uncharacterized protein</fullName>
    </submittedName>
</protein>
<dbReference type="Proteomes" id="UP000015530">
    <property type="component" value="Unassembled WGS sequence"/>
</dbReference>
<evidence type="ECO:0000256" key="1">
    <source>
        <dbReference type="SAM" id="MobiDB-lite"/>
    </source>
</evidence>
<dbReference type="EMBL" id="AMYD01000626">
    <property type="protein sequence ID" value="EQB56951.1"/>
    <property type="molecule type" value="Genomic_DNA"/>
</dbReference>
<accession>T0LZJ9</accession>
<dbReference type="OrthoDB" id="524326at2759"/>
<feature type="region of interest" description="Disordered" evidence="1">
    <location>
        <begin position="209"/>
        <end position="235"/>
    </location>
</feature>